<dbReference type="GO" id="GO:0000774">
    <property type="term" value="F:adenyl-nucleotide exchange factor activity"/>
    <property type="evidence" value="ECO:0007669"/>
    <property type="project" value="InterPro"/>
</dbReference>
<dbReference type="RefSeq" id="WP_090475803.1">
    <property type="nucleotide sequence ID" value="NZ_LT629710.1"/>
</dbReference>
<dbReference type="Gene3D" id="2.30.22.10">
    <property type="entry name" value="Head domain of nucleotide exchange factor GrpE"/>
    <property type="match status" value="1"/>
</dbReference>
<organism evidence="3 4">
    <name type="scientific">Nakamurella panacisegetis</name>
    <dbReference type="NCBI Taxonomy" id="1090615"/>
    <lineage>
        <taxon>Bacteria</taxon>
        <taxon>Bacillati</taxon>
        <taxon>Actinomycetota</taxon>
        <taxon>Actinomycetes</taxon>
        <taxon>Nakamurellales</taxon>
        <taxon>Nakamurellaceae</taxon>
        <taxon>Nakamurella</taxon>
    </lineage>
</organism>
<dbReference type="InterPro" id="IPR000740">
    <property type="entry name" value="GrpE"/>
</dbReference>
<feature type="region of interest" description="Disordered" evidence="2">
    <location>
        <begin position="58"/>
        <end position="88"/>
    </location>
</feature>
<evidence type="ECO:0000256" key="2">
    <source>
        <dbReference type="SAM" id="MobiDB-lite"/>
    </source>
</evidence>
<dbReference type="EMBL" id="LT629710">
    <property type="protein sequence ID" value="SDO77921.1"/>
    <property type="molecule type" value="Genomic_DNA"/>
</dbReference>
<dbReference type="InterPro" id="IPR009012">
    <property type="entry name" value="GrpE_head"/>
</dbReference>
<dbReference type="GO" id="GO:0042803">
    <property type="term" value="F:protein homodimerization activity"/>
    <property type="evidence" value="ECO:0007669"/>
    <property type="project" value="InterPro"/>
</dbReference>
<keyword evidence="1" id="KW-0143">Chaperone</keyword>
<protein>
    <submittedName>
        <fullName evidence="3">GrpE protein</fullName>
    </submittedName>
</protein>
<dbReference type="AlphaFoldDB" id="A0A1H0MC89"/>
<gene>
    <name evidence="3" type="ORF">SAMN04515671_1971</name>
</gene>
<dbReference type="Proteomes" id="UP000198741">
    <property type="component" value="Chromosome I"/>
</dbReference>
<keyword evidence="4" id="KW-1185">Reference proteome</keyword>
<dbReference type="SUPFAM" id="SSF51064">
    <property type="entry name" value="Head domain of nucleotide exchange factor GrpE"/>
    <property type="match status" value="1"/>
</dbReference>
<evidence type="ECO:0000313" key="4">
    <source>
        <dbReference type="Proteomes" id="UP000198741"/>
    </source>
</evidence>
<dbReference type="Pfam" id="PF01025">
    <property type="entry name" value="GrpE"/>
    <property type="match status" value="1"/>
</dbReference>
<dbReference type="OrthoDB" id="3701169at2"/>
<dbReference type="GO" id="GO:0051087">
    <property type="term" value="F:protein-folding chaperone binding"/>
    <property type="evidence" value="ECO:0007669"/>
    <property type="project" value="InterPro"/>
</dbReference>
<evidence type="ECO:0000256" key="1">
    <source>
        <dbReference type="ARBA" id="ARBA00023186"/>
    </source>
</evidence>
<name>A0A1H0MC89_9ACTN</name>
<evidence type="ECO:0000313" key="3">
    <source>
        <dbReference type="EMBL" id="SDO77921.1"/>
    </source>
</evidence>
<accession>A0A1H0MC89</accession>
<proteinExistence type="predicted"/>
<sequence>MTDQTGRGEVESDPDLAAERRLLIDLLIYAWDRARSPGVWERLTVGLEQVGVEVIRPDGQPFDPSSHEVGGVEPTSDPARHNTVAETETVGFRDRGRLVREPVVVVFRSG</sequence>
<reference evidence="3 4" key="1">
    <citation type="submission" date="2016-10" db="EMBL/GenBank/DDBJ databases">
        <authorList>
            <person name="de Groot N.N."/>
        </authorList>
    </citation>
    <scope>NUCLEOTIDE SEQUENCE [LARGE SCALE GENOMIC DNA]</scope>
    <source>
        <strain evidence="4">P4-7,KCTC 19426,CECT 7604</strain>
    </source>
</reference>
<dbReference type="GO" id="GO:0006457">
    <property type="term" value="P:protein folding"/>
    <property type="evidence" value="ECO:0007669"/>
    <property type="project" value="InterPro"/>
</dbReference>
<dbReference type="STRING" id="1090615.SAMN04515671_1971"/>